<dbReference type="EMBL" id="PDCJ01000001">
    <property type="protein sequence ID" value="PEG32585.1"/>
    <property type="molecule type" value="Genomic_DNA"/>
</dbReference>
<dbReference type="OrthoDB" id="129711at2"/>
<feature type="transmembrane region" description="Helical" evidence="12">
    <location>
        <begin position="62"/>
        <end position="84"/>
    </location>
</feature>
<keyword evidence="11 12" id="KW-0472">Membrane</keyword>
<dbReference type="Pfam" id="PF00892">
    <property type="entry name" value="EamA"/>
    <property type="match status" value="1"/>
</dbReference>
<evidence type="ECO:0000259" key="13">
    <source>
        <dbReference type="Pfam" id="PF00892"/>
    </source>
</evidence>
<dbReference type="RefSeq" id="WP_083498878.1">
    <property type="nucleotide sequence ID" value="NZ_LN890328.1"/>
</dbReference>
<comment type="similarity">
    <text evidence="2">Belongs to the EamA transporter family.</text>
</comment>
<feature type="domain" description="EamA" evidence="13">
    <location>
        <begin position="6"/>
        <end position="107"/>
    </location>
</feature>
<evidence type="ECO:0000256" key="7">
    <source>
        <dbReference type="ARBA" id="ARBA00022692"/>
    </source>
</evidence>
<evidence type="ECO:0000256" key="8">
    <source>
        <dbReference type="ARBA" id="ARBA00022985"/>
    </source>
</evidence>
<organism evidence="14 15">
    <name type="scientific">Clostridium neonatale</name>
    <dbReference type="NCBI Taxonomy" id="137838"/>
    <lineage>
        <taxon>Bacteria</taxon>
        <taxon>Bacillati</taxon>
        <taxon>Bacillota</taxon>
        <taxon>Clostridia</taxon>
        <taxon>Eubacteriales</taxon>
        <taxon>Clostridiaceae</taxon>
        <taxon>Clostridium</taxon>
    </lineage>
</organism>
<keyword evidence="5" id="KW-0997">Cell inner membrane</keyword>
<feature type="transmembrane region" description="Helical" evidence="12">
    <location>
        <begin position="33"/>
        <end position="56"/>
    </location>
</feature>
<dbReference type="InterPro" id="IPR000390">
    <property type="entry name" value="Small_drug/metabolite_transptr"/>
</dbReference>
<evidence type="ECO:0000256" key="9">
    <source>
        <dbReference type="ARBA" id="ARBA00022989"/>
    </source>
</evidence>
<keyword evidence="15" id="KW-1185">Reference proteome</keyword>
<evidence type="ECO:0000256" key="4">
    <source>
        <dbReference type="ARBA" id="ARBA00022516"/>
    </source>
</evidence>
<dbReference type="GO" id="GO:0022857">
    <property type="term" value="F:transmembrane transporter activity"/>
    <property type="evidence" value="ECO:0007669"/>
    <property type="project" value="InterPro"/>
</dbReference>
<dbReference type="Gene3D" id="1.10.3730.20">
    <property type="match status" value="1"/>
</dbReference>
<comment type="caution">
    <text evidence="14">The sequence shown here is derived from an EMBL/GenBank/DDBJ whole genome shotgun (WGS) entry which is preliminary data.</text>
</comment>
<evidence type="ECO:0000256" key="11">
    <source>
        <dbReference type="ARBA" id="ARBA00023136"/>
    </source>
</evidence>
<evidence type="ECO:0000313" key="15">
    <source>
        <dbReference type="Proteomes" id="UP000220840"/>
    </source>
</evidence>
<comment type="subcellular location">
    <subcellularLocation>
        <location evidence="1">Cell membrane</location>
        <topology evidence="1">Multi-pass membrane protein</topology>
    </subcellularLocation>
</comment>
<evidence type="ECO:0000256" key="1">
    <source>
        <dbReference type="ARBA" id="ARBA00004651"/>
    </source>
</evidence>
<reference evidence="14 15" key="1">
    <citation type="submission" date="2017-10" db="EMBL/GenBank/DDBJ databases">
        <title>Effective Description of Clostridium neonatale sp. nov. linked to necrotizing enterocolitis in neonates and a clarification of species assignable to the genus Clostridium (Prazmowski 1880) emend. Lawson and Rainey 2016.</title>
        <authorList>
            <person name="Bernard K."/>
            <person name="Burdz T."/>
            <person name="Wiebe D."/>
            <person name="Balcewich B."/>
            <person name="Alfa M."/>
            <person name="Bernier A.-M."/>
        </authorList>
    </citation>
    <scope>NUCLEOTIDE SEQUENCE [LARGE SCALE GENOMIC DNA]</scope>
    <source>
        <strain evidence="14 15">LCDC99A005</strain>
    </source>
</reference>
<keyword evidence="9 12" id="KW-1133">Transmembrane helix</keyword>
<dbReference type="Proteomes" id="UP000220840">
    <property type="component" value="Unassembled WGS sequence"/>
</dbReference>
<feature type="transmembrane region" description="Helical" evidence="12">
    <location>
        <begin position="6"/>
        <end position="21"/>
    </location>
</feature>
<evidence type="ECO:0000256" key="5">
    <source>
        <dbReference type="ARBA" id="ARBA00022519"/>
    </source>
</evidence>
<keyword evidence="10" id="KW-0443">Lipid metabolism</keyword>
<dbReference type="InterPro" id="IPR000620">
    <property type="entry name" value="EamA_dom"/>
</dbReference>
<dbReference type="SUPFAM" id="SSF103481">
    <property type="entry name" value="Multidrug resistance efflux transporter EmrE"/>
    <property type="match status" value="1"/>
</dbReference>
<protein>
    <submittedName>
        <fullName evidence="14">Multidrug transporter</fullName>
    </submittedName>
</protein>
<evidence type="ECO:0000256" key="6">
    <source>
        <dbReference type="ARBA" id="ARBA00022556"/>
    </source>
</evidence>
<keyword evidence="3" id="KW-1003">Cell membrane</keyword>
<keyword evidence="4" id="KW-0444">Lipid biosynthesis</keyword>
<dbReference type="STRING" id="137838.GCA_001458595_04106"/>
<evidence type="ECO:0000256" key="3">
    <source>
        <dbReference type="ARBA" id="ARBA00022475"/>
    </source>
</evidence>
<dbReference type="GO" id="GO:0009103">
    <property type="term" value="P:lipopolysaccharide biosynthetic process"/>
    <property type="evidence" value="ECO:0007669"/>
    <property type="project" value="UniProtKB-KW"/>
</dbReference>
<name>A0A2A7MLK9_9CLOT</name>
<dbReference type="InterPro" id="IPR037185">
    <property type="entry name" value="EmrE-like"/>
</dbReference>
<dbReference type="GO" id="GO:0005886">
    <property type="term" value="C:plasma membrane"/>
    <property type="evidence" value="ECO:0007669"/>
    <property type="project" value="UniProtKB-SubCell"/>
</dbReference>
<sequence length="109" mass="12568">MLYYILLVIMTLIGAFASLFLKKASYFKNFRELIWNINLYIGGILYFVSAVVNIYILHFLDYSIVLPLTSITYIWTMIIAYLVFEEKITKKKIAGLSLILIGVITISMV</sequence>
<keyword evidence="7 12" id="KW-0812">Transmembrane</keyword>
<keyword evidence="8" id="KW-0448">Lipopolysaccharide biosynthesis</keyword>
<gene>
    <name evidence="14" type="ORF">CQ394_13080</name>
</gene>
<evidence type="ECO:0000256" key="2">
    <source>
        <dbReference type="ARBA" id="ARBA00007362"/>
    </source>
</evidence>
<dbReference type="AlphaFoldDB" id="A0A2A7MLK9"/>
<evidence type="ECO:0000256" key="10">
    <source>
        <dbReference type="ARBA" id="ARBA00023098"/>
    </source>
</evidence>
<proteinExistence type="inferred from homology"/>
<accession>A0A2A7MLK9</accession>
<keyword evidence="6" id="KW-0441">Lipid A biosynthesis</keyword>
<dbReference type="PANTHER" id="PTHR30561">
    <property type="entry name" value="SMR FAMILY PROTON-DEPENDENT DRUG EFFLUX TRANSPORTER SUGE"/>
    <property type="match status" value="1"/>
</dbReference>
<dbReference type="PANTHER" id="PTHR30561:SF9">
    <property type="entry name" value="4-AMINO-4-DEOXY-L-ARABINOSE-PHOSPHOUNDECAPRENOL FLIPPASE SUBUNIT ARNF-RELATED"/>
    <property type="match status" value="1"/>
</dbReference>
<evidence type="ECO:0000313" key="14">
    <source>
        <dbReference type="EMBL" id="PEG32585.1"/>
    </source>
</evidence>
<evidence type="ECO:0000256" key="12">
    <source>
        <dbReference type="SAM" id="Phobius"/>
    </source>
</evidence>